<dbReference type="NCBIfam" id="NF009381">
    <property type="entry name" value="PRK12740.1-5"/>
    <property type="match status" value="1"/>
</dbReference>
<dbReference type="InterPro" id="IPR014721">
    <property type="entry name" value="Ribsml_uS5_D2-typ_fold_subgr"/>
</dbReference>
<dbReference type="GO" id="GO:0005525">
    <property type="term" value="F:GTP binding"/>
    <property type="evidence" value="ECO:0007669"/>
    <property type="project" value="UniProtKB-UniRule"/>
</dbReference>
<feature type="binding site" evidence="6">
    <location>
        <begin position="39"/>
        <end position="46"/>
    </location>
    <ligand>
        <name>GTP</name>
        <dbReference type="ChEBI" id="CHEBI:37565"/>
    </ligand>
</feature>
<protein>
    <recommendedName>
        <fullName evidence="6 7">Elongation factor G</fullName>
        <shortName evidence="6">EF-G</shortName>
    </recommendedName>
</protein>
<comment type="subcellular location">
    <subcellularLocation>
        <location evidence="6">Cytoplasm</location>
    </subcellularLocation>
</comment>
<evidence type="ECO:0000256" key="3">
    <source>
        <dbReference type="ARBA" id="ARBA00022768"/>
    </source>
</evidence>
<dbReference type="PROSITE" id="PS51722">
    <property type="entry name" value="G_TR_2"/>
    <property type="match status" value="1"/>
</dbReference>
<dbReference type="GO" id="GO:0032790">
    <property type="term" value="P:ribosome disassembly"/>
    <property type="evidence" value="ECO:0007669"/>
    <property type="project" value="TreeGrafter"/>
</dbReference>
<comment type="similarity">
    <text evidence="1 6">Belongs to the TRAFAC class translation factor GTPase superfamily. Classic translation factor GTPase family. EF-G/EF-2 subfamily.</text>
</comment>
<evidence type="ECO:0000256" key="1">
    <source>
        <dbReference type="ARBA" id="ARBA00005870"/>
    </source>
</evidence>
<dbReference type="NCBIfam" id="TIGR00231">
    <property type="entry name" value="small_GTP"/>
    <property type="match status" value="1"/>
</dbReference>
<evidence type="ECO:0000256" key="6">
    <source>
        <dbReference type="HAMAP-Rule" id="MF_00054"/>
    </source>
</evidence>
<dbReference type="FunFam" id="3.40.50.300:FF:000029">
    <property type="entry name" value="Elongation factor G"/>
    <property type="match status" value="1"/>
</dbReference>
<evidence type="ECO:0000256" key="7">
    <source>
        <dbReference type="NCBIfam" id="TIGR00484"/>
    </source>
</evidence>
<proteinExistence type="inferred from homology"/>
<keyword evidence="6" id="KW-0963">Cytoplasm</keyword>
<dbReference type="InterPro" id="IPR000640">
    <property type="entry name" value="EFG_V-like"/>
</dbReference>
<dbReference type="SMART" id="SM00838">
    <property type="entry name" value="EFG_C"/>
    <property type="match status" value="1"/>
</dbReference>
<dbReference type="AlphaFoldDB" id="A0A0T5ZY24"/>
<dbReference type="InterPro" id="IPR004540">
    <property type="entry name" value="Transl_elong_EFG/EF2"/>
</dbReference>
<dbReference type="GO" id="GO:0003746">
    <property type="term" value="F:translation elongation factor activity"/>
    <property type="evidence" value="ECO:0007669"/>
    <property type="project" value="UniProtKB-UniRule"/>
</dbReference>
<comment type="caution">
    <text evidence="9">The sequence shown here is derived from an EMBL/GenBank/DDBJ whole genome shotgun (WGS) entry which is preliminary data.</text>
</comment>
<evidence type="ECO:0000256" key="4">
    <source>
        <dbReference type="ARBA" id="ARBA00022917"/>
    </source>
</evidence>
<dbReference type="InterPro" id="IPR009000">
    <property type="entry name" value="Transl_B-barrel_sf"/>
</dbReference>
<dbReference type="InterPro" id="IPR020568">
    <property type="entry name" value="Ribosomal_Su5_D2-typ_SF"/>
</dbReference>
<reference evidence="9 10" key="1">
    <citation type="submission" date="2015-05" db="EMBL/GenBank/DDBJ databases">
        <title>Critical biogeochemical functions in the subsurface are associated with bacteria from new phyla and little studied lineages.</title>
        <authorList>
            <person name="Hug L.A."/>
            <person name="Thomas B.C."/>
            <person name="Sharon I."/>
            <person name="Brown C.T."/>
            <person name="Sharma R."/>
            <person name="Hettich R.L."/>
            <person name="Wilkins M.J."/>
            <person name="Williams K.H."/>
            <person name="Singh A."/>
            <person name="Banfield J.F."/>
        </authorList>
    </citation>
    <scope>NUCLEOTIDE SEQUENCE [LARGE SCALE GENOMIC DNA]</scope>
    <source>
        <strain evidence="9">CSP1-7</strain>
    </source>
</reference>
<evidence type="ECO:0000259" key="8">
    <source>
        <dbReference type="PROSITE" id="PS51722"/>
    </source>
</evidence>
<dbReference type="InterPro" id="IPR005225">
    <property type="entry name" value="Small_GTP-bd"/>
</dbReference>
<keyword evidence="3 6" id="KW-0251">Elongation factor</keyword>
<dbReference type="InterPro" id="IPR041095">
    <property type="entry name" value="EFG_II"/>
</dbReference>
<dbReference type="InterPro" id="IPR009022">
    <property type="entry name" value="EFG_III"/>
</dbReference>
<accession>A0A0T5ZY24</accession>
<keyword evidence="2 6" id="KW-0547">Nucleotide-binding</keyword>
<evidence type="ECO:0000313" key="10">
    <source>
        <dbReference type="Proteomes" id="UP000051297"/>
    </source>
</evidence>
<dbReference type="NCBIfam" id="TIGR00484">
    <property type="entry name" value="EF-G"/>
    <property type="match status" value="1"/>
</dbReference>
<dbReference type="InterPro" id="IPR047872">
    <property type="entry name" value="EFG_IV"/>
</dbReference>
<evidence type="ECO:0000313" key="9">
    <source>
        <dbReference type="EMBL" id="KRT67708.1"/>
    </source>
</evidence>
<dbReference type="CDD" id="cd01886">
    <property type="entry name" value="EF-G"/>
    <property type="match status" value="1"/>
</dbReference>
<dbReference type="InterPro" id="IPR005517">
    <property type="entry name" value="Transl_elong_EFG/EF2_IV"/>
</dbReference>
<dbReference type="GO" id="GO:0005737">
    <property type="term" value="C:cytoplasm"/>
    <property type="evidence" value="ECO:0007669"/>
    <property type="project" value="UniProtKB-SubCell"/>
</dbReference>
<dbReference type="InterPro" id="IPR053905">
    <property type="entry name" value="EF-G-like_DII"/>
</dbReference>
<dbReference type="InterPro" id="IPR031157">
    <property type="entry name" value="G_TR_CS"/>
</dbReference>
<dbReference type="FunFam" id="3.30.70.870:FF:000001">
    <property type="entry name" value="Elongation factor G"/>
    <property type="match status" value="1"/>
</dbReference>
<dbReference type="SUPFAM" id="SSF54980">
    <property type="entry name" value="EF-G C-terminal domain-like"/>
    <property type="match status" value="2"/>
</dbReference>
<dbReference type="FunFam" id="2.40.30.10:FF:000006">
    <property type="entry name" value="Elongation factor G"/>
    <property type="match status" value="1"/>
</dbReference>
<gene>
    <name evidence="6" type="primary">fusA</name>
    <name evidence="9" type="ORF">XU08_C0001G0117</name>
</gene>
<dbReference type="Gene3D" id="3.30.70.870">
    <property type="entry name" value="Elongation Factor G (Translational Gtpase), domain 3"/>
    <property type="match status" value="1"/>
</dbReference>
<feature type="binding site" evidence="6">
    <location>
        <begin position="103"/>
        <end position="107"/>
    </location>
    <ligand>
        <name>GTP</name>
        <dbReference type="ChEBI" id="CHEBI:37565"/>
    </ligand>
</feature>
<dbReference type="EMBL" id="LDXK01000001">
    <property type="protein sequence ID" value="KRT67708.1"/>
    <property type="molecule type" value="Genomic_DNA"/>
</dbReference>
<dbReference type="Proteomes" id="UP000051297">
    <property type="component" value="Unassembled WGS sequence"/>
</dbReference>
<dbReference type="Gene3D" id="3.40.50.300">
    <property type="entry name" value="P-loop containing nucleotide triphosphate hydrolases"/>
    <property type="match status" value="1"/>
</dbReference>
<feature type="binding site" evidence="6">
    <location>
        <begin position="157"/>
        <end position="160"/>
    </location>
    <ligand>
        <name>GTP</name>
        <dbReference type="ChEBI" id="CHEBI:37565"/>
    </ligand>
</feature>
<dbReference type="STRING" id="1576480.XU08_C0001G0117"/>
<dbReference type="Pfam" id="PF22042">
    <property type="entry name" value="EF-G_D2"/>
    <property type="match status" value="1"/>
</dbReference>
<dbReference type="SMART" id="SM00889">
    <property type="entry name" value="EFG_IV"/>
    <property type="match status" value="1"/>
</dbReference>
<dbReference type="PROSITE" id="PS00301">
    <property type="entry name" value="G_TR_1"/>
    <property type="match status" value="1"/>
</dbReference>
<dbReference type="CDD" id="cd16262">
    <property type="entry name" value="EFG_III"/>
    <property type="match status" value="1"/>
</dbReference>
<evidence type="ECO:0000256" key="5">
    <source>
        <dbReference type="ARBA" id="ARBA00023134"/>
    </source>
</evidence>
<dbReference type="CDD" id="cd03713">
    <property type="entry name" value="EFG_mtEFG_C"/>
    <property type="match status" value="1"/>
</dbReference>
<dbReference type="Gene3D" id="3.30.70.240">
    <property type="match status" value="1"/>
</dbReference>
<dbReference type="FunFam" id="3.30.70.240:FF:000001">
    <property type="entry name" value="Elongation factor G"/>
    <property type="match status" value="1"/>
</dbReference>
<sequence length="713" mass="78709">MRLLAIRKNRVQIMVEEKLSHKIGFKAALDKVRNIGIIAHIDAGKTTTTERFLYYTGRTYKIGEVHEGAAVMDWMVQERERGVTITAAATTTFWRDCRINIIDTPGHVDFTAEVERSLRVLDGAVVVFDGKEGVEPQSEKVWRQADKYNIPRICFINKMDKIGADFDEDLASIKEKLNAKTVVLNFPIGREGDFSGMIDVLAQKAYRFEGKLGEDVIEEEVPEEFKEKMAQYRAKTIEAIAEEDEQLLEKYLAGQEISDEELKEALRRATLTGQVFPVLCGSSLHNKGVQKVLDAVVDYLPSPLDRPAVEGLDFSGNKTTHKADTSEPFAALAFKVQTDPFVGRLTFFRVYSGKISSGSYVLNATKGVKERISRILLMHANSREEIPEIGAGEIGAAVGLAQTTTGDSLSDEKSPIILENISFPEPVISVMIEPKTKADQEKLGEAMKKLAEEDPTFKISSNHETGETLISGMGEFHLEILVDRMKREFGVEANVGAPQVAYKETITAMVEQEGKYIRQSGGRGQYGHVFLKYEPLPPGSGFEFVNAIRGGSIPVEFIPPSEKGVKEALGKGVLAGYPMIDLRATLFDGSFHEVDSSDIAFQIAASEATREGCRRGKPVLLEPIMKIEVIIPEQYLGETMGDLSSRRAQIQGTDSRGNAQVIKAIVPLAEIFGYATTIRSLTSGRGTFNIEPSHYERVPESVASKIISGGKRE</sequence>
<comment type="function">
    <text evidence="6">Catalyzes the GTP-dependent ribosomal translocation step during translation elongation. During this step, the ribosome changes from the pre-translocational (PRE) to the post-translocational (POST) state as the newly formed A-site-bound peptidyl-tRNA and P-site-bound deacylated tRNA move to the P and E sites, respectively. Catalyzes the coordinated movement of the two tRNA molecules, the mRNA and conformational changes in the ribosome.</text>
</comment>
<evidence type="ECO:0000256" key="2">
    <source>
        <dbReference type="ARBA" id="ARBA00022741"/>
    </source>
</evidence>
<dbReference type="PATRIC" id="fig|1576480.3.peg.118"/>
<keyword evidence="4 6" id="KW-0648">Protein biosynthesis</keyword>
<dbReference type="InterPro" id="IPR035649">
    <property type="entry name" value="EFG_V"/>
</dbReference>
<dbReference type="CDD" id="cd04088">
    <property type="entry name" value="EFG_mtEFG_II"/>
    <property type="match status" value="1"/>
</dbReference>
<dbReference type="InterPro" id="IPR000795">
    <property type="entry name" value="T_Tr_GTP-bd_dom"/>
</dbReference>
<dbReference type="Pfam" id="PF03764">
    <property type="entry name" value="EFG_IV"/>
    <property type="match status" value="1"/>
</dbReference>
<dbReference type="HAMAP" id="MF_00054_B">
    <property type="entry name" value="EF_G_EF_2_B"/>
    <property type="match status" value="1"/>
</dbReference>
<dbReference type="Pfam" id="PF14492">
    <property type="entry name" value="EFG_III"/>
    <property type="match status" value="1"/>
</dbReference>
<feature type="domain" description="Tr-type G" evidence="8">
    <location>
        <begin position="30"/>
        <end position="304"/>
    </location>
</feature>
<dbReference type="InterPro" id="IPR035647">
    <property type="entry name" value="EFG_III/V"/>
</dbReference>
<keyword evidence="5 6" id="KW-0342">GTP-binding</keyword>
<dbReference type="Gene3D" id="2.40.30.10">
    <property type="entry name" value="Translation factors"/>
    <property type="match status" value="1"/>
</dbReference>
<dbReference type="PRINTS" id="PR00315">
    <property type="entry name" value="ELONGATNFCT"/>
</dbReference>
<dbReference type="InterPro" id="IPR027417">
    <property type="entry name" value="P-loop_NTPase"/>
</dbReference>
<dbReference type="Pfam" id="PF00679">
    <property type="entry name" value="EFG_C"/>
    <property type="match status" value="1"/>
</dbReference>
<name>A0A0T5ZY24_UNCKA</name>
<organism evidence="9 10">
    <name type="scientific">candidate division WWE3 bacterium CSP1-7</name>
    <dbReference type="NCBI Taxonomy" id="1576480"/>
    <lineage>
        <taxon>Bacteria</taxon>
        <taxon>Katanobacteria</taxon>
    </lineage>
</organism>
<dbReference type="SUPFAM" id="SSF52540">
    <property type="entry name" value="P-loop containing nucleoside triphosphate hydrolases"/>
    <property type="match status" value="1"/>
</dbReference>
<dbReference type="SUPFAM" id="SSF54211">
    <property type="entry name" value="Ribosomal protein S5 domain 2-like"/>
    <property type="match status" value="1"/>
</dbReference>
<dbReference type="Gene3D" id="3.30.230.10">
    <property type="match status" value="1"/>
</dbReference>
<dbReference type="CDD" id="cd01434">
    <property type="entry name" value="EFG_mtEFG1_IV"/>
    <property type="match status" value="1"/>
</dbReference>
<dbReference type="Pfam" id="PF00009">
    <property type="entry name" value="GTP_EFTU"/>
    <property type="match status" value="1"/>
</dbReference>
<dbReference type="PANTHER" id="PTHR43261:SF1">
    <property type="entry name" value="RIBOSOME-RELEASING FACTOR 2, MITOCHONDRIAL"/>
    <property type="match status" value="1"/>
</dbReference>
<dbReference type="PANTHER" id="PTHR43261">
    <property type="entry name" value="TRANSLATION ELONGATION FACTOR G-RELATED"/>
    <property type="match status" value="1"/>
</dbReference>
<dbReference type="GO" id="GO:0003924">
    <property type="term" value="F:GTPase activity"/>
    <property type="evidence" value="ECO:0007669"/>
    <property type="project" value="InterPro"/>
</dbReference>
<dbReference type="FunFam" id="3.30.230.10:FF:000003">
    <property type="entry name" value="Elongation factor G"/>
    <property type="match status" value="1"/>
</dbReference>
<dbReference type="SUPFAM" id="SSF50447">
    <property type="entry name" value="Translation proteins"/>
    <property type="match status" value="1"/>
</dbReference>